<evidence type="ECO:0000313" key="2">
    <source>
        <dbReference type="EMBL" id="KGP91952.1"/>
    </source>
</evidence>
<proteinExistence type="predicted"/>
<dbReference type="Pfam" id="PF10958">
    <property type="entry name" value="DUF2759"/>
    <property type="match status" value="1"/>
</dbReference>
<dbReference type="EMBL" id="AVBG01000004">
    <property type="protein sequence ID" value="KGP91952.1"/>
    <property type="molecule type" value="Genomic_DNA"/>
</dbReference>
<keyword evidence="1" id="KW-0472">Membrane</keyword>
<evidence type="ECO:0000313" key="3">
    <source>
        <dbReference type="Proteomes" id="UP000030153"/>
    </source>
</evidence>
<comment type="caution">
    <text evidence="2">The sequence shown here is derived from an EMBL/GenBank/DDBJ whole genome shotgun (WGS) entry which is preliminary data.</text>
</comment>
<dbReference type="OrthoDB" id="2355718at2"/>
<keyword evidence="3" id="KW-1185">Reference proteome</keyword>
<reference evidence="2 3" key="1">
    <citation type="submission" date="2013-08" db="EMBL/GenBank/DDBJ databases">
        <title>Genome of Pontibacillus chungwhensis.</title>
        <authorList>
            <person name="Wang Q."/>
            <person name="Wang G."/>
        </authorList>
    </citation>
    <scope>NUCLEOTIDE SEQUENCE [LARGE SCALE GENOMIC DNA]</scope>
    <source>
        <strain evidence="2 3">BH030062</strain>
    </source>
</reference>
<accession>A0A0A2UUI8</accession>
<gene>
    <name evidence="2" type="ORF">N780_16570</name>
</gene>
<evidence type="ECO:0008006" key="4">
    <source>
        <dbReference type="Google" id="ProtNLM"/>
    </source>
</evidence>
<dbReference type="InterPro" id="IPR024490">
    <property type="entry name" value="DUF2759"/>
</dbReference>
<feature type="transmembrane region" description="Helical" evidence="1">
    <location>
        <begin position="27"/>
        <end position="49"/>
    </location>
</feature>
<keyword evidence="1" id="KW-0812">Transmembrane</keyword>
<organism evidence="2 3">
    <name type="scientific">Pontibacillus chungwhensis BH030062</name>
    <dbReference type="NCBI Taxonomy" id="1385513"/>
    <lineage>
        <taxon>Bacteria</taxon>
        <taxon>Bacillati</taxon>
        <taxon>Bacillota</taxon>
        <taxon>Bacilli</taxon>
        <taxon>Bacillales</taxon>
        <taxon>Bacillaceae</taxon>
        <taxon>Pontibacillus</taxon>
    </lineage>
</organism>
<dbReference type="Proteomes" id="UP000030153">
    <property type="component" value="Unassembled WGS sequence"/>
</dbReference>
<name>A0A0A2UUI8_9BACI</name>
<dbReference type="RefSeq" id="WP_036782120.1">
    <property type="nucleotide sequence ID" value="NZ_AVBG01000004.1"/>
</dbReference>
<protein>
    <recommendedName>
        <fullName evidence="4">DUF2759 domain-containing protein</fullName>
    </recommendedName>
</protein>
<evidence type="ECO:0000256" key="1">
    <source>
        <dbReference type="SAM" id="Phobius"/>
    </source>
</evidence>
<dbReference type="eggNOG" id="ENOG5033JJY">
    <property type="taxonomic scope" value="Bacteria"/>
</dbReference>
<sequence length="60" mass="6341">MVLAIMLLVVTILCALAVFRELKTNNLFAVAFAGISTLVFGFFSIMTIISQFTSSGGGGH</sequence>
<dbReference type="AlphaFoldDB" id="A0A0A2UUI8"/>
<keyword evidence="1" id="KW-1133">Transmembrane helix</keyword>